<keyword evidence="5" id="KW-1185">Reference proteome</keyword>
<name>A0ABR0BIZ2_PURLI</name>
<keyword evidence="1" id="KW-0863">Zinc-finger</keyword>
<keyword evidence="1" id="KW-0862">Zinc</keyword>
<evidence type="ECO:0000313" key="4">
    <source>
        <dbReference type="EMBL" id="KAK4078059.1"/>
    </source>
</evidence>
<dbReference type="EMBL" id="JAWRVI010000087">
    <property type="protein sequence ID" value="KAK4078059.1"/>
    <property type="molecule type" value="Genomic_DNA"/>
</dbReference>
<evidence type="ECO:0000313" key="5">
    <source>
        <dbReference type="Proteomes" id="UP001287286"/>
    </source>
</evidence>
<feature type="region of interest" description="Disordered" evidence="2">
    <location>
        <begin position="314"/>
        <end position="335"/>
    </location>
</feature>
<dbReference type="SMART" id="SM00184">
    <property type="entry name" value="RING"/>
    <property type="match status" value="1"/>
</dbReference>
<dbReference type="PANTHER" id="PTHR22765">
    <property type="entry name" value="RING FINGER AND PROTEASE ASSOCIATED DOMAIN-CONTAINING"/>
    <property type="match status" value="1"/>
</dbReference>
<feature type="domain" description="RING-type" evidence="3">
    <location>
        <begin position="255"/>
        <end position="297"/>
    </location>
</feature>
<evidence type="ECO:0000256" key="2">
    <source>
        <dbReference type="SAM" id="MobiDB-lite"/>
    </source>
</evidence>
<accession>A0ABR0BIZ2</accession>
<reference evidence="4 5" key="1">
    <citation type="journal article" date="2024" name="Microbiol. Resour. Announc.">
        <title>Genome annotations for the ascomycete fungi Trichoderma harzianum, Trichoderma aggressivum, and Purpureocillium lilacinum.</title>
        <authorList>
            <person name="Beijen E.P.W."/>
            <person name="Ohm R.A."/>
        </authorList>
    </citation>
    <scope>NUCLEOTIDE SEQUENCE [LARGE SCALE GENOMIC DNA]</scope>
    <source>
        <strain evidence="4 5">CBS 150709</strain>
    </source>
</reference>
<dbReference type="InterPro" id="IPR001841">
    <property type="entry name" value="Znf_RING"/>
</dbReference>
<dbReference type="SUPFAM" id="SSF57850">
    <property type="entry name" value="RING/U-box"/>
    <property type="match status" value="1"/>
</dbReference>
<gene>
    <name evidence="4" type="ORF">Purlil1_12080</name>
</gene>
<dbReference type="Pfam" id="PF13639">
    <property type="entry name" value="zf-RING_2"/>
    <property type="match status" value="1"/>
</dbReference>
<comment type="caution">
    <text evidence="4">The sequence shown here is derived from an EMBL/GenBank/DDBJ whole genome shotgun (WGS) entry which is preliminary data.</text>
</comment>
<feature type="compositionally biased region" description="Basic and acidic residues" evidence="2">
    <location>
        <begin position="386"/>
        <end position="395"/>
    </location>
</feature>
<dbReference type="InterPro" id="IPR013083">
    <property type="entry name" value="Znf_RING/FYVE/PHD"/>
</dbReference>
<protein>
    <recommendedName>
        <fullName evidence="3">RING-type domain-containing protein</fullName>
    </recommendedName>
</protein>
<evidence type="ECO:0000259" key="3">
    <source>
        <dbReference type="PROSITE" id="PS50089"/>
    </source>
</evidence>
<dbReference type="Proteomes" id="UP001287286">
    <property type="component" value="Unassembled WGS sequence"/>
</dbReference>
<evidence type="ECO:0000256" key="1">
    <source>
        <dbReference type="PROSITE-ProRule" id="PRU00175"/>
    </source>
</evidence>
<dbReference type="InterPro" id="IPR051826">
    <property type="entry name" value="E3_ubiquitin-ligase_domain"/>
</dbReference>
<sequence>MPAIAQILGDADRVAGRTTASSDPPASVTTVLFVSPQLPKPSATNQNSDSPSDVSRSPLVVSAVVVGVVLMLLLMSSGSHCFRCNARNRGGRMGRDGLSATMGTLQRPYQQHYQKKLMSMNEVHDRFPMTKYGVWVATRVRHGLPAVGGVNSTAGQLAAIRASESLAMDRLSTEEHRMLAAARPAPGATIESDRKENCAETTLHFQHRGYAGLASGTHEEMAGILQSIPRGNDFDDVEIDACLPGQCLDDTGDACAICIEIFESDDDVRGLTCGHVFHGACVDPWLTDRCACCPICKADFFMPTVRRRTEAQDNVANNPSFDPRHNRRLNLPGSPRPAWLRGGGLKSWCHRAIFSRVGAPGNDDMAMTQAHIQSQHGTGRPAQRAASDHHGDLLKTPDIGTVKQNTGATTWGMATTMWVHDIPIRGHTDAICIQAGSEQHLGAVSLRMASDENLDGDI</sequence>
<proteinExistence type="predicted"/>
<organism evidence="4 5">
    <name type="scientific">Purpureocillium lilacinum</name>
    <name type="common">Paecilomyces lilacinus</name>
    <dbReference type="NCBI Taxonomy" id="33203"/>
    <lineage>
        <taxon>Eukaryota</taxon>
        <taxon>Fungi</taxon>
        <taxon>Dikarya</taxon>
        <taxon>Ascomycota</taxon>
        <taxon>Pezizomycotina</taxon>
        <taxon>Sordariomycetes</taxon>
        <taxon>Hypocreomycetidae</taxon>
        <taxon>Hypocreales</taxon>
        <taxon>Ophiocordycipitaceae</taxon>
        <taxon>Purpureocillium</taxon>
    </lineage>
</organism>
<dbReference type="CDD" id="cd16454">
    <property type="entry name" value="RING-H2_PA-TM-RING"/>
    <property type="match status" value="1"/>
</dbReference>
<keyword evidence="1" id="KW-0479">Metal-binding</keyword>
<dbReference type="PROSITE" id="PS50089">
    <property type="entry name" value="ZF_RING_2"/>
    <property type="match status" value="1"/>
</dbReference>
<dbReference type="Gene3D" id="3.30.40.10">
    <property type="entry name" value="Zinc/RING finger domain, C3HC4 (zinc finger)"/>
    <property type="match status" value="1"/>
</dbReference>
<feature type="region of interest" description="Disordered" evidence="2">
    <location>
        <begin position="374"/>
        <end position="401"/>
    </location>
</feature>
<dbReference type="PANTHER" id="PTHR22765:SF434">
    <property type="entry name" value="GB|AAD18119.1-RELATED"/>
    <property type="match status" value="1"/>
</dbReference>